<dbReference type="Proteomes" id="UP000694890">
    <property type="component" value="Unplaced"/>
</dbReference>
<dbReference type="AlphaFoldDB" id="A0AAJ7PD36"/>
<dbReference type="Gene3D" id="3.40.50.300">
    <property type="entry name" value="P-loop containing nucleotide triphosphate hydrolases"/>
    <property type="match status" value="1"/>
</dbReference>
<dbReference type="PANTHER" id="PTHR14241:SF1">
    <property type="entry name" value="INTERFERON-INDUCED PROTEIN 44-RELATED"/>
    <property type="match status" value="1"/>
</dbReference>
<dbReference type="GeneID" id="108874532"/>
<proteinExistence type="predicted"/>
<dbReference type="KEGG" id="lcf:108874532"/>
<reference evidence="2" key="1">
    <citation type="submission" date="2025-08" db="UniProtKB">
        <authorList>
            <consortium name="RefSeq"/>
        </authorList>
    </citation>
    <scope>IDENTIFICATION</scope>
    <source>
        <tissue evidence="2">Brain</tissue>
    </source>
</reference>
<dbReference type="RefSeq" id="XP_018518552.1">
    <property type="nucleotide sequence ID" value="XM_018663036.2"/>
</dbReference>
<name>A0AAJ7PD36_LATCA</name>
<dbReference type="SUPFAM" id="SSF52540">
    <property type="entry name" value="P-loop containing nucleoside triphosphate hydrolases"/>
    <property type="match status" value="1"/>
</dbReference>
<dbReference type="PANTHER" id="PTHR14241">
    <property type="entry name" value="INTERFERON-INDUCED PROTEIN 44"/>
    <property type="match status" value="1"/>
</dbReference>
<evidence type="ECO:0000313" key="2">
    <source>
        <dbReference type="RefSeq" id="XP_018518552.1"/>
    </source>
</evidence>
<dbReference type="GO" id="GO:0006955">
    <property type="term" value="P:immune response"/>
    <property type="evidence" value="ECO:0007669"/>
    <property type="project" value="TreeGrafter"/>
</dbReference>
<evidence type="ECO:0000313" key="1">
    <source>
        <dbReference type="Proteomes" id="UP000694890"/>
    </source>
</evidence>
<dbReference type="CDD" id="cd00882">
    <property type="entry name" value="Ras_like_GTPase"/>
    <property type="match status" value="1"/>
</dbReference>
<protein>
    <submittedName>
        <fullName evidence="2">Interferon-induced protein 44</fullName>
    </submittedName>
</protein>
<gene>
    <name evidence="2" type="primary">LOC108874532</name>
</gene>
<dbReference type="InterPro" id="IPR027417">
    <property type="entry name" value="P-loop_NTPase"/>
</dbReference>
<organism evidence="1 2">
    <name type="scientific">Lates calcarifer</name>
    <name type="common">Barramundi</name>
    <name type="synonym">Holocentrus calcarifer</name>
    <dbReference type="NCBI Taxonomy" id="8187"/>
    <lineage>
        <taxon>Eukaryota</taxon>
        <taxon>Metazoa</taxon>
        <taxon>Chordata</taxon>
        <taxon>Craniata</taxon>
        <taxon>Vertebrata</taxon>
        <taxon>Euteleostomi</taxon>
        <taxon>Actinopterygii</taxon>
        <taxon>Neopterygii</taxon>
        <taxon>Teleostei</taxon>
        <taxon>Neoteleostei</taxon>
        <taxon>Acanthomorphata</taxon>
        <taxon>Carangaria</taxon>
        <taxon>Carangaria incertae sedis</taxon>
        <taxon>Centropomidae</taxon>
        <taxon>Lates</taxon>
    </lineage>
</organism>
<accession>A0AAJ7PD36</accession>
<sequence>MFDFLRSRGTAHVRPMTNTSLFSESVPSASSPTFTEPWRTISWGDKDRDLNYVQDYKPSKGSVKHLRVLLYGPVGAGKSSFINSVSSILRGRMAIPAAVSAATSEISFTNKYETHTIEREDGDPDGFYPLVLSDIMGLEDGTNKGVCTEDIKLTMMGHVMDKYLFNSTSPLLSGCAGYEKDPSANDICHILVCVISANSAETKPSVLQKMKTVREAARDLGIPQVCILTHIDEACGITESNLKDVYHSKYIKRKMEEMSSSVGFPMNCIFPVKNYNEETKLNDDIDTLILDALRYIINFGDDFIKKL</sequence>